<evidence type="ECO:0000313" key="4">
    <source>
        <dbReference type="Proteomes" id="UP000030746"/>
    </source>
</evidence>
<protein>
    <submittedName>
        <fullName evidence="3">Uncharacterized protein</fullName>
    </submittedName>
</protein>
<proteinExistence type="predicted"/>
<reference evidence="3 4" key="1">
    <citation type="journal article" date="2013" name="Nature">
        <title>Insights into bilaterian evolution from three spiralian genomes.</title>
        <authorList>
            <person name="Simakov O."/>
            <person name="Marletaz F."/>
            <person name="Cho S.J."/>
            <person name="Edsinger-Gonzales E."/>
            <person name="Havlak P."/>
            <person name="Hellsten U."/>
            <person name="Kuo D.H."/>
            <person name="Larsson T."/>
            <person name="Lv J."/>
            <person name="Arendt D."/>
            <person name="Savage R."/>
            <person name="Osoegawa K."/>
            <person name="de Jong P."/>
            <person name="Grimwood J."/>
            <person name="Chapman J.A."/>
            <person name="Shapiro H."/>
            <person name="Aerts A."/>
            <person name="Otillar R.P."/>
            <person name="Terry A.Y."/>
            <person name="Boore J.L."/>
            <person name="Grigoriev I.V."/>
            <person name="Lindberg D.R."/>
            <person name="Seaver E.C."/>
            <person name="Weisblat D.A."/>
            <person name="Putnam N.H."/>
            <person name="Rokhsar D.S."/>
        </authorList>
    </citation>
    <scope>NUCLEOTIDE SEQUENCE [LARGE SCALE GENOMIC DNA]</scope>
</reference>
<keyword evidence="2" id="KW-0472">Membrane</keyword>
<gene>
    <name evidence="3" type="ORF">LOTGIDRAFT_166535</name>
</gene>
<dbReference type="HOGENOM" id="CLU_1020438_0_0_1"/>
<organism evidence="3 4">
    <name type="scientific">Lottia gigantea</name>
    <name type="common">Giant owl limpet</name>
    <dbReference type="NCBI Taxonomy" id="225164"/>
    <lineage>
        <taxon>Eukaryota</taxon>
        <taxon>Metazoa</taxon>
        <taxon>Spiralia</taxon>
        <taxon>Lophotrochozoa</taxon>
        <taxon>Mollusca</taxon>
        <taxon>Gastropoda</taxon>
        <taxon>Patellogastropoda</taxon>
        <taxon>Lottioidea</taxon>
        <taxon>Lottiidae</taxon>
        <taxon>Lottia</taxon>
    </lineage>
</organism>
<evidence type="ECO:0000256" key="2">
    <source>
        <dbReference type="SAM" id="Phobius"/>
    </source>
</evidence>
<keyword evidence="4" id="KW-1185">Reference proteome</keyword>
<dbReference type="EMBL" id="KB202917">
    <property type="protein sequence ID" value="ESO87388.1"/>
    <property type="molecule type" value="Genomic_DNA"/>
</dbReference>
<dbReference type="GeneID" id="20240366"/>
<feature type="compositionally biased region" description="Polar residues" evidence="1">
    <location>
        <begin position="82"/>
        <end position="115"/>
    </location>
</feature>
<dbReference type="KEGG" id="lgi:LOTGIDRAFT_166535"/>
<accession>V3Z926</accession>
<evidence type="ECO:0000256" key="1">
    <source>
        <dbReference type="SAM" id="MobiDB-lite"/>
    </source>
</evidence>
<evidence type="ECO:0000313" key="3">
    <source>
        <dbReference type="EMBL" id="ESO87388.1"/>
    </source>
</evidence>
<sequence length="273" mass="30417">MSTSDTMNYLFYIGVLIPTIITIVLFVIFMVCLKRIKARRDVLYKKHDPHGRMRELGVPMVPPSPPNFDEIIPDIEVDMDGNDNNGYQVSRSPSTENENSANRSPNGAQMYNTCPDSGMSGLSEVTTCKDRPRSQASHSSTDSEDSGFRSSRSGQYLPSANQSQDVPLLKPIKSHRDSCLSQSVRFSKSERTPVIKTSARDDLAISNGKNQINLNDIQVSSHLSWQYLQNLSSRNLPCQQPQNNPNTFTVAQVHRQSACREQTPASDFGFSVV</sequence>
<dbReference type="RefSeq" id="XP_009061857.1">
    <property type="nucleotide sequence ID" value="XM_009063609.1"/>
</dbReference>
<dbReference type="CTD" id="20240366"/>
<keyword evidence="2" id="KW-1133">Transmembrane helix</keyword>
<dbReference type="OrthoDB" id="6122240at2759"/>
<feature type="region of interest" description="Disordered" evidence="1">
    <location>
        <begin position="76"/>
        <end position="166"/>
    </location>
</feature>
<name>V3Z926_LOTGI</name>
<dbReference type="OMA" id="VICWRRQ"/>
<feature type="compositionally biased region" description="Polar residues" evidence="1">
    <location>
        <begin position="148"/>
        <end position="165"/>
    </location>
</feature>
<dbReference type="AlphaFoldDB" id="V3Z926"/>
<keyword evidence="2" id="KW-0812">Transmembrane</keyword>
<feature type="transmembrane region" description="Helical" evidence="2">
    <location>
        <begin position="12"/>
        <end position="33"/>
    </location>
</feature>
<dbReference type="Proteomes" id="UP000030746">
    <property type="component" value="Unassembled WGS sequence"/>
</dbReference>